<dbReference type="GO" id="GO:0005509">
    <property type="term" value="F:calcium ion binding"/>
    <property type="evidence" value="ECO:0007669"/>
    <property type="project" value="InterPro"/>
</dbReference>
<dbReference type="PROSITE" id="PS00018">
    <property type="entry name" value="EF_HAND_1"/>
    <property type="match status" value="1"/>
</dbReference>
<feature type="domain" description="EF-hand" evidence="2">
    <location>
        <begin position="29"/>
        <end position="64"/>
    </location>
</feature>
<keyword evidence="1" id="KW-0106">Calcium</keyword>
<dbReference type="Gene3D" id="1.10.238.10">
    <property type="entry name" value="EF-hand"/>
    <property type="match status" value="2"/>
</dbReference>
<organism evidence="3 4">
    <name type="scientific">Cinara cedri</name>
    <dbReference type="NCBI Taxonomy" id="506608"/>
    <lineage>
        <taxon>Eukaryota</taxon>
        <taxon>Metazoa</taxon>
        <taxon>Ecdysozoa</taxon>
        <taxon>Arthropoda</taxon>
        <taxon>Hexapoda</taxon>
        <taxon>Insecta</taxon>
        <taxon>Pterygota</taxon>
        <taxon>Neoptera</taxon>
        <taxon>Paraneoptera</taxon>
        <taxon>Hemiptera</taxon>
        <taxon>Sternorrhyncha</taxon>
        <taxon>Aphidomorpha</taxon>
        <taxon>Aphidoidea</taxon>
        <taxon>Aphididae</taxon>
        <taxon>Lachninae</taxon>
        <taxon>Cinara</taxon>
    </lineage>
</organism>
<sequence>MEPYELYKIDFHLFEIMFRAISPLAKNSGADNIVVRIFKLMDMNDDGFLNFRELTAALGLTSTVDIALRFKILYLLHLPPLLTNDLLFVTGPNISENGAEYASDAVEYFDTNILSGTISESSLNDLKLLRNFADQKPSSKTPHICLPSMSEDQFVALCNTMYDLIGHLTVNQEMYKNISKISAILLEIGNFNKEESNKSNNQNNGEWFINAEQFVATALTFQELVDFIGQKPNIVEVLNKLRNN</sequence>
<dbReference type="Proteomes" id="UP000325440">
    <property type="component" value="Unassembled WGS sequence"/>
</dbReference>
<accession>A0A5E4NDG5</accession>
<proteinExistence type="predicted"/>
<protein>
    <submittedName>
        <fullName evidence="3">EF-Hand 1, calcium-binding site,EF-hand domain pair,EF-hand domain</fullName>
    </submittedName>
</protein>
<evidence type="ECO:0000313" key="4">
    <source>
        <dbReference type="Proteomes" id="UP000325440"/>
    </source>
</evidence>
<dbReference type="AlphaFoldDB" id="A0A5E4NDG5"/>
<evidence type="ECO:0000256" key="1">
    <source>
        <dbReference type="ARBA" id="ARBA00022837"/>
    </source>
</evidence>
<name>A0A5E4NDG5_9HEMI</name>
<dbReference type="SUPFAM" id="SSF47473">
    <property type="entry name" value="EF-hand"/>
    <property type="match status" value="1"/>
</dbReference>
<reference evidence="3 4" key="1">
    <citation type="submission" date="2019-08" db="EMBL/GenBank/DDBJ databases">
        <authorList>
            <person name="Alioto T."/>
            <person name="Alioto T."/>
            <person name="Gomez Garrido J."/>
        </authorList>
    </citation>
    <scope>NUCLEOTIDE SEQUENCE [LARGE SCALE GENOMIC DNA]</scope>
</reference>
<evidence type="ECO:0000259" key="2">
    <source>
        <dbReference type="PROSITE" id="PS50222"/>
    </source>
</evidence>
<dbReference type="InterPro" id="IPR011992">
    <property type="entry name" value="EF-hand-dom_pair"/>
</dbReference>
<gene>
    <name evidence="3" type="ORF">CINCED_3A007548</name>
</gene>
<dbReference type="InterPro" id="IPR002048">
    <property type="entry name" value="EF_hand_dom"/>
</dbReference>
<dbReference type="EMBL" id="CABPRJ010001914">
    <property type="protein sequence ID" value="VVC41176.1"/>
    <property type="molecule type" value="Genomic_DNA"/>
</dbReference>
<dbReference type="OrthoDB" id="17687at2759"/>
<keyword evidence="4" id="KW-1185">Reference proteome</keyword>
<dbReference type="PROSITE" id="PS50222">
    <property type="entry name" value="EF_HAND_2"/>
    <property type="match status" value="1"/>
</dbReference>
<dbReference type="InterPro" id="IPR018247">
    <property type="entry name" value="EF_Hand_1_Ca_BS"/>
</dbReference>
<evidence type="ECO:0000313" key="3">
    <source>
        <dbReference type="EMBL" id="VVC41176.1"/>
    </source>
</evidence>